<protein>
    <submittedName>
        <fullName evidence="1">FAD/NAD-P-binding domain-containing protein</fullName>
    </submittedName>
</protein>
<dbReference type="EMBL" id="MU275946">
    <property type="protein sequence ID" value="KAI0045633.1"/>
    <property type="molecule type" value="Genomic_DNA"/>
</dbReference>
<accession>A0ACB8RNF5</accession>
<evidence type="ECO:0000313" key="1">
    <source>
        <dbReference type="EMBL" id="KAI0045633.1"/>
    </source>
</evidence>
<gene>
    <name evidence="1" type="ORF">FA95DRAFT_1495241</name>
</gene>
<dbReference type="Proteomes" id="UP000814033">
    <property type="component" value="Unassembled WGS sequence"/>
</dbReference>
<evidence type="ECO:0000313" key="2">
    <source>
        <dbReference type="Proteomes" id="UP000814033"/>
    </source>
</evidence>
<organism evidence="1 2">
    <name type="scientific">Auriscalpium vulgare</name>
    <dbReference type="NCBI Taxonomy" id="40419"/>
    <lineage>
        <taxon>Eukaryota</taxon>
        <taxon>Fungi</taxon>
        <taxon>Dikarya</taxon>
        <taxon>Basidiomycota</taxon>
        <taxon>Agaricomycotina</taxon>
        <taxon>Agaricomycetes</taxon>
        <taxon>Russulales</taxon>
        <taxon>Auriscalpiaceae</taxon>
        <taxon>Auriscalpium</taxon>
    </lineage>
</organism>
<keyword evidence="2" id="KW-1185">Reference proteome</keyword>
<sequence>MKHVLIVGGGGAGTVIARKLSTQLDPKEHTLTLVTARPFYIFLPATVRMAVTEEGHMEERVLIPYDRMMKGIGQLKVGRVVEISRASEKAGGKVVLEDGQTIDYDVLVLAPGTALEGPLAYPDTESEILDTIHVWREKFRGATNIVMAGGGPVNVEFAGEIKETWPDKKVTIVQSGKLPLHKIYPDHFRKRIATECQLRGIDFVFEDYLDQEVPENGTVKTRNGKMLTADLVIPARGGSPATAFIKSLDPEVVTPRGLVKADPTLQVTGHPGVFCAGDVVDNSERNRLGKYAKHASVVAANVLAHLKGRPVSKRYRGSLEIISISLGKNGGVSYIGIFGGIVLGNFFTWLLQSRTLLLPKGRRRMGY</sequence>
<proteinExistence type="predicted"/>
<name>A0ACB8RNF5_9AGAM</name>
<reference evidence="1" key="1">
    <citation type="submission" date="2021-02" db="EMBL/GenBank/DDBJ databases">
        <authorList>
            <consortium name="DOE Joint Genome Institute"/>
            <person name="Ahrendt S."/>
            <person name="Looney B.P."/>
            <person name="Miyauchi S."/>
            <person name="Morin E."/>
            <person name="Drula E."/>
            <person name="Courty P.E."/>
            <person name="Chicoki N."/>
            <person name="Fauchery L."/>
            <person name="Kohler A."/>
            <person name="Kuo A."/>
            <person name="Labutti K."/>
            <person name="Pangilinan J."/>
            <person name="Lipzen A."/>
            <person name="Riley R."/>
            <person name="Andreopoulos W."/>
            <person name="He G."/>
            <person name="Johnson J."/>
            <person name="Barry K.W."/>
            <person name="Grigoriev I.V."/>
            <person name="Nagy L."/>
            <person name="Hibbett D."/>
            <person name="Henrissat B."/>
            <person name="Matheny P.B."/>
            <person name="Labbe J."/>
            <person name="Martin F."/>
        </authorList>
    </citation>
    <scope>NUCLEOTIDE SEQUENCE</scope>
    <source>
        <strain evidence="1">FP105234-sp</strain>
    </source>
</reference>
<comment type="caution">
    <text evidence="1">The sequence shown here is derived from an EMBL/GenBank/DDBJ whole genome shotgun (WGS) entry which is preliminary data.</text>
</comment>
<reference evidence="1" key="2">
    <citation type="journal article" date="2022" name="New Phytol.">
        <title>Evolutionary transition to the ectomycorrhizal habit in the genomes of a hyperdiverse lineage of mushroom-forming fungi.</title>
        <authorList>
            <person name="Looney B."/>
            <person name="Miyauchi S."/>
            <person name="Morin E."/>
            <person name="Drula E."/>
            <person name="Courty P.E."/>
            <person name="Kohler A."/>
            <person name="Kuo A."/>
            <person name="LaButti K."/>
            <person name="Pangilinan J."/>
            <person name="Lipzen A."/>
            <person name="Riley R."/>
            <person name="Andreopoulos W."/>
            <person name="He G."/>
            <person name="Johnson J."/>
            <person name="Nolan M."/>
            <person name="Tritt A."/>
            <person name="Barry K.W."/>
            <person name="Grigoriev I.V."/>
            <person name="Nagy L.G."/>
            <person name="Hibbett D."/>
            <person name="Henrissat B."/>
            <person name="Matheny P.B."/>
            <person name="Labbe J."/>
            <person name="Martin F.M."/>
        </authorList>
    </citation>
    <scope>NUCLEOTIDE SEQUENCE</scope>
    <source>
        <strain evidence="1">FP105234-sp</strain>
    </source>
</reference>